<dbReference type="PANTHER" id="PTHR35399:SF2">
    <property type="entry name" value="DUF839 DOMAIN-CONTAINING PROTEIN"/>
    <property type="match status" value="1"/>
</dbReference>
<comment type="caution">
    <text evidence="2">The sequence shown here is derived from an EMBL/GenBank/DDBJ whole genome shotgun (WGS) entry which is preliminary data.</text>
</comment>
<feature type="region of interest" description="Disordered" evidence="1">
    <location>
        <begin position="584"/>
        <end position="608"/>
    </location>
</feature>
<dbReference type="Proteomes" id="UP000215188">
    <property type="component" value="Unassembled WGS sequence"/>
</dbReference>
<dbReference type="RefSeq" id="WP_089516145.1">
    <property type="nucleotide sequence ID" value="NZ_NJGG01000002.1"/>
</dbReference>
<dbReference type="Pfam" id="PF05787">
    <property type="entry name" value="PhoX"/>
    <property type="match status" value="1"/>
</dbReference>
<proteinExistence type="predicted"/>
<dbReference type="InterPro" id="IPR008557">
    <property type="entry name" value="PhoX"/>
</dbReference>
<evidence type="ECO:0000313" key="3">
    <source>
        <dbReference type="Proteomes" id="UP000215188"/>
    </source>
</evidence>
<name>A0A229FTQ5_9BURK</name>
<dbReference type="AlphaFoldDB" id="A0A229FTQ5"/>
<evidence type="ECO:0000256" key="1">
    <source>
        <dbReference type="SAM" id="MobiDB-lite"/>
    </source>
</evidence>
<dbReference type="OrthoDB" id="9801383at2"/>
<reference evidence="2 3" key="1">
    <citation type="submission" date="2017-06" db="EMBL/GenBank/DDBJ databases">
        <title>Reclassification of a Polynucleobacter cosmopolitanus strain isolated from tropical Lake Victoria as Polynucleobacter victoriensis comb. nov.</title>
        <authorList>
            <person name="Hahn M.W."/>
        </authorList>
    </citation>
    <scope>NUCLEOTIDE SEQUENCE [LARGE SCALE GENOMIC DNA]</scope>
    <source>
        <strain evidence="2 3">MWH-MoIso2</strain>
    </source>
</reference>
<keyword evidence="3" id="KW-1185">Reference proteome</keyword>
<dbReference type="EMBL" id="NJGG01000002">
    <property type="protein sequence ID" value="OXL15050.1"/>
    <property type="molecule type" value="Genomic_DNA"/>
</dbReference>
<organism evidence="2 3">
    <name type="scientific">Polynucleobacter cosmopolitanus</name>
    <dbReference type="NCBI Taxonomy" id="351345"/>
    <lineage>
        <taxon>Bacteria</taxon>
        <taxon>Pseudomonadati</taxon>
        <taxon>Pseudomonadota</taxon>
        <taxon>Betaproteobacteria</taxon>
        <taxon>Burkholderiales</taxon>
        <taxon>Burkholderiaceae</taxon>
        <taxon>Polynucleobacter</taxon>
    </lineage>
</organism>
<sequence length="630" mass="69430">MNEFDDVVVNPTGKKSLTELVNPQRRNIMISSAIAMLFSQAEVIAAENRSSKLFSFESVSYSSANDDIQLPPGYQWSVVAAWGDSINGASKNIAPDVSDTAADQESQFGMHHDGCAFFPIKVNGSESIKGLWVTNHEYTDDGLLHPSGMEPWTAEKVKKSQAAHGVTVSVIEKSASGDWAVVTDKRSRRITAYSPCAISGPAAGSVYMKTAFDEKGREALGTLNNCANGVTPWGTYLTCEENFNGYFVKTGKPNLQEARVGVNTKGFGYRWHEHDERFNLDKHPNEINRFGWVVEIDPQDPDAQPIKRTALGRFKHEGAVVTIAKNKKVVVYMGDDQKNEYVYKFVSKKTFNSANPIENKKLLDEGTLYVARYDADGQGRWIALEHNRNGLTAANGFPNQAYIVINARLAADFVGATSMDRPEWVAVHPKNKDVYVTLTNNSDRGSQIPLNAANPRASNSMGHIVRWSEANGDSAGTVFKWEIYTLAGDPNSTQAHLRGNVIGDTLGSPDGLWFDRRGILWTQTDISTSTLGKGAYANLPNNAMYASDPASKEFRRFLIGPKGCEITGVDMTPDLKTMFINIQHPGESPSERSDPKNTKVISSWPDKDKFTRPRSATIAIWRKDGKEVGL</sequence>
<dbReference type="SUPFAM" id="SSF63829">
    <property type="entry name" value="Calcium-dependent phosphotriesterase"/>
    <property type="match status" value="1"/>
</dbReference>
<gene>
    <name evidence="2" type="ORF">AOC33_06985</name>
</gene>
<accession>A0A229FTQ5</accession>
<evidence type="ECO:0000313" key="2">
    <source>
        <dbReference type="EMBL" id="OXL15050.1"/>
    </source>
</evidence>
<protein>
    <submittedName>
        <fullName evidence="2">Tat pathway signal protein</fullName>
    </submittedName>
</protein>
<dbReference type="PANTHER" id="PTHR35399">
    <property type="entry name" value="SLR8030 PROTEIN"/>
    <property type="match status" value="1"/>
</dbReference>